<feature type="transmembrane region" description="Helical" evidence="1">
    <location>
        <begin position="323"/>
        <end position="343"/>
    </location>
</feature>
<dbReference type="Pfam" id="PF16949">
    <property type="entry name" value="ABC_tran_2"/>
    <property type="match status" value="1"/>
</dbReference>
<reference evidence="3" key="1">
    <citation type="submission" date="2010-11" db="EMBL/GenBank/DDBJ databases">
        <title>The complete sequence of chromosome of Oceanithermus profundus DSM 14977.</title>
        <authorList>
            <consortium name="US DOE Joint Genome Institute (JGI-PGF)"/>
            <person name="Lucas S."/>
            <person name="Copeland A."/>
            <person name="Lapidus A."/>
            <person name="Bruce D."/>
            <person name="Goodwin L."/>
            <person name="Pitluck S."/>
            <person name="Kyrpides N."/>
            <person name="Mavromatis K."/>
            <person name="Pagani I."/>
            <person name="Ivanova N."/>
            <person name="Zhang X."/>
            <person name="Brettin T."/>
            <person name="Detter J.C."/>
            <person name="Tapia R."/>
            <person name="Han C."/>
            <person name="Land M."/>
            <person name="Hauser L."/>
            <person name="Markowitz V."/>
            <person name="Cheng J.-F."/>
            <person name="Hugenholtz P."/>
            <person name="Woyke T."/>
            <person name="Wu D."/>
            <person name="Tindall B."/>
            <person name="Faehnrich R."/>
            <person name="Brambilla E."/>
            <person name="Klenk H.-P."/>
            <person name="Eisen J.A."/>
        </authorList>
    </citation>
    <scope>NUCLEOTIDE SEQUENCE [LARGE SCALE GENOMIC DNA]</scope>
    <source>
        <strain evidence="3">DSM 14977 / NBRC 100410 / VKM B-2274 / 506</strain>
    </source>
</reference>
<gene>
    <name evidence="2" type="ordered locus">Ocepr_1443</name>
</gene>
<dbReference type="InterPro" id="IPR031599">
    <property type="entry name" value="ABC_tran_2"/>
</dbReference>
<organism evidence="2 3">
    <name type="scientific">Oceanithermus profundus (strain DSM 14977 / NBRC 100410 / VKM B-2274 / 506)</name>
    <dbReference type="NCBI Taxonomy" id="670487"/>
    <lineage>
        <taxon>Bacteria</taxon>
        <taxon>Thermotogati</taxon>
        <taxon>Deinococcota</taxon>
        <taxon>Deinococci</taxon>
        <taxon>Thermales</taxon>
        <taxon>Thermaceae</taxon>
        <taxon>Oceanithermus</taxon>
    </lineage>
</organism>
<reference evidence="2 3" key="2">
    <citation type="journal article" date="2011" name="Stand. Genomic Sci.">
        <title>Complete genome sequence of Oceanithermus profundus type strain (506).</title>
        <authorList>
            <person name="Pati A."/>
            <person name="Zhang X."/>
            <person name="Lapidus A."/>
            <person name="Nolan M."/>
            <person name="Lucas S."/>
            <person name="Del Rio T.G."/>
            <person name="Tice H."/>
            <person name="Cheng J.F."/>
            <person name="Tapia R."/>
            <person name="Han C."/>
            <person name="Goodwin L."/>
            <person name="Pitluck S."/>
            <person name="Liolios K."/>
            <person name="Pagani I."/>
            <person name="Ivanova N."/>
            <person name="Mavromatis K."/>
            <person name="Chen A."/>
            <person name="Palaniappan K."/>
            <person name="Hauser L."/>
            <person name="Jeffries C.D."/>
            <person name="Brambilla E.M."/>
            <person name="Rohl A."/>
            <person name="Mwirichia R."/>
            <person name="Rohde M."/>
            <person name="Tindall B.J."/>
            <person name="Sikorski J."/>
            <person name="Wirth R."/>
            <person name="Goker M."/>
            <person name="Woyke T."/>
            <person name="Detter J.C."/>
            <person name="Bristow J."/>
            <person name="Eisen J.A."/>
            <person name="Markowitz V."/>
            <person name="Hugenholtz P."/>
            <person name="Kyrpides N.C."/>
            <person name="Klenk H.P."/>
            <person name="Land M."/>
        </authorList>
    </citation>
    <scope>NUCLEOTIDE SEQUENCE [LARGE SCALE GENOMIC DNA]</scope>
    <source>
        <strain evidence="3">DSM 14977 / NBRC 100410 / VKM B-2274 / 506</strain>
    </source>
</reference>
<evidence type="ECO:0000313" key="3">
    <source>
        <dbReference type="Proteomes" id="UP000008722"/>
    </source>
</evidence>
<keyword evidence="1" id="KW-0812">Transmembrane</keyword>
<dbReference type="KEGG" id="opr:Ocepr_1443"/>
<feature type="transmembrane region" description="Helical" evidence="1">
    <location>
        <begin position="396"/>
        <end position="421"/>
    </location>
</feature>
<keyword evidence="1" id="KW-0472">Membrane</keyword>
<proteinExistence type="predicted"/>
<feature type="transmembrane region" description="Helical" evidence="1">
    <location>
        <begin position="469"/>
        <end position="493"/>
    </location>
</feature>
<dbReference type="Proteomes" id="UP000008722">
    <property type="component" value="Chromosome"/>
</dbReference>
<feature type="transmembrane region" description="Helical" evidence="1">
    <location>
        <begin position="433"/>
        <end position="457"/>
    </location>
</feature>
<feature type="transmembrane region" description="Helical" evidence="1">
    <location>
        <begin position="177"/>
        <end position="196"/>
    </location>
</feature>
<evidence type="ECO:0000313" key="2">
    <source>
        <dbReference type="EMBL" id="ADR36899.1"/>
    </source>
</evidence>
<dbReference type="EMBL" id="CP002361">
    <property type="protein sequence ID" value="ADR36899.1"/>
    <property type="molecule type" value="Genomic_DNA"/>
</dbReference>
<keyword evidence="3" id="KW-1185">Reference proteome</keyword>
<feature type="transmembrane region" description="Helical" evidence="1">
    <location>
        <begin position="62"/>
        <end position="84"/>
    </location>
</feature>
<keyword evidence="1" id="KW-1133">Transmembrane helix</keyword>
<dbReference type="AlphaFoldDB" id="E4U969"/>
<name>E4U969_OCEP5</name>
<dbReference type="RefSeq" id="WP_013458069.1">
    <property type="nucleotide sequence ID" value="NC_014761.1"/>
</dbReference>
<accession>E4U969</accession>
<protein>
    <submittedName>
        <fullName evidence="2">Uncharacterized protein</fullName>
    </submittedName>
</protein>
<dbReference type="STRING" id="670487.Ocepr_1443"/>
<evidence type="ECO:0000256" key="1">
    <source>
        <dbReference type="SAM" id="Phobius"/>
    </source>
</evidence>
<feature type="transmembrane region" description="Helical" evidence="1">
    <location>
        <begin position="138"/>
        <end position="165"/>
    </location>
</feature>
<feature type="transmembrane region" description="Helical" evidence="1">
    <location>
        <begin position="111"/>
        <end position="132"/>
    </location>
</feature>
<dbReference type="OrthoDB" id="24438at2"/>
<dbReference type="HOGENOM" id="CLU_030091_0_0_0"/>
<dbReference type="eggNOG" id="ENOG502ZAFE">
    <property type="taxonomic scope" value="Bacteria"/>
</dbReference>
<feature type="transmembrane region" description="Helical" evidence="1">
    <location>
        <begin position="20"/>
        <end position="42"/>
    </location>
</feature>
<feature type="transmembrane region" description="Helical" evidence="1">
    <location>
        <begin position="349"/>
        <end position="375"/>
    </location>
</feature>
<feature type="transmembrane region" description="Helical" evidence="1">
    <location>
        <begin position="249"/>
        <end position="272"/>
    </location>
</feature>
<feature type="transmembrane region" description="Helical" evidence="1">
    <location>
        <begin position="513"/>
        <end position="536"/>
    </location>
</feature>
<sequence length="539" mass="56259" precursor="true">MLRLRLRILRHSLAARPLAVLVAAALGLGVAALAYGGTLAFLRFLSGYPFAARVVEVRSLEGLFLVLSAAVLLSALPGALAVLYDSRDLPLLLAWPLPAARVFTLKVIETYAVTALVPTLLTLPVLYALGAFHEAPFGYHLVATLAVLALYALPVGLGVGLALPLVRFAPAGRAREWAGALSAVLGGAMIYGLRALRPEALFRQEFANEAALKAFIQQFQNPAAPFLPPAWAGRAVQEALAQPAALSPALLGLLLTAAAVLGASALAAGYAYQAGWVRGLEGASVLRPARPPAVWERALARLGGVGALWVRDLRLFLRDPNQIAQLVLVAVLVLLYTTSLAAMPLEGAVFVRVVGFLHLAFQGLVIAGVGVRLAYPLYSFEGPGYWLVQTAPVGRLGLLLSRYALALLLLLPLGLALGLYAPSVIGLDPGLRTVSLISALAAVVGLAALGVGLGAVWPNREATNASEVPMSLGGMLYMLVGTLFAFAIAALDARPVYWALGGRADYLSGPEGALWLAAVILLTLAVALASLGLAYAKGR</sequence>